<evidence type="ECO:0000256" key="1">
    <source>
        <dbReference type="ARBA" id="ARBA00009054"/>
    </source>
</evidence>
<accession>A0ABS0J1U3</accession>
<protein>
    <recommendedName>
        <fullName evidence="3 4">Protein GrpE</fullName>
    </recommendedName>
    <alternativeName>
        <fullName evidence="3">HSP-70 cofactor</fullName>
    </alternativeName>
</protein>
<dbReference type="InterPro" id="IPR009012">
    <property type="entry name" value="GrpE_head"/>
</dbReference>
<sequence>MPPSNVFKDNVEISPEAEALRTEGDAPSRNKAAGSGAVVAIDDDCLREQCAARLCPECPERAEADEQRLRALAEMDNFKKRLQREKDDQVRYAAEVVLADLLPTLDNLDLALQYGRGNAACKDMLIGVEMTQKLLLDALKRHGLEPVGEAGEPFSPEIHEAIGAEVRSDLPENTVCVLMQRGYRLKDRLLRPAKVTVSRPE</sequence>
<dbReference type="PANTHER" id="PTHR21237:SF23">
    <property type="entry name" value="GRPE PROTEIN HOMOLOG, MITOCHONDRIAL"/>
    <property type="match status" value="1"/>
</dbReference>
<keyword evidence="2 3" id="KW-0143">Chaperone</keyword>
<dbReference type="CDD" id="cd00446">
    <property type="entry name" value="GrpE"/>
    <property type="match status" value="1"/>
</dbReference>
<dbReference type="PRINTS" id="PR00773">
    <property type="entry name" value="GRPEPROTEIN"/>
</dbReference>
<evidence type="ECO:0000256" key="6">
    <source>
        <dbReference type="SAM" id="Coils"/>
    </source>
</evidence>
<dbReference type="InterPro" id="IPR013805">
    <property type="entry name" value="GrpE_CC"/>
</dbReference>
<dbReference type="SUPFAM" id="SSF51064">
    <property type="entry name" value="Head domain of nucleotide exchange factor GrpE"/>
    <property type="match status" value="1"/>
</dbReference>
<comment type="function">
    <text evidence="3 4">Participates actively in the response to hyperosmotic and heat shock by preventing the aggregation of stress-denatured proteins, in association with DnaK and GrpE. It is the nucleotide exchange factor for DnaK and may function as a thermosensor. Unfolded proteins bind initially to DnaJ; upon interaction with the DnaJ-bound protein, DnaK hydrolyzes its bound ATP, resulting in the formation of a stable complex. GrpE releases ADP from DnaK; ATP binding to DnaK triggers the release of the substrate protein, thus completing the reaction cycle. Several rounds of ATP-dependent interactions between DnaJ, DnaK and GrpE are required for fully efficient folding.</text>
</comment>
<dbReference type="Proteomes" id="UP001194469">
    <property type="component" value="Unassembled WGS sequence"/>
</dbReference>
<evidence type="ECO:0000256" key="3">
    <source>
        <dbReference type="HAMAP-Rule" id="MF_01151"/>
    </source>
</evidence>
<evidence type="ECO:0000256" key="4">
    <source>
        <dbReference type="RuleBase" id="RU000639"/>
    </source>
</evidence>
<dbReference type="EMBL" id="VRYY01000110">
    <property type="protein sequence ID" value="MBG3876374.1"/>
    <property type="molecule type" value="Genomic_DNA"/>
</dbReference>
<dbReference type="PROSITE" id="PS01071">
    <property type="entry name" value="GRPE"/>
    <property type="match status" value="1"/>
</dbReference>
<evidence type="ECO:0000256" key="2">
    <source>
        <dbReference type="ARBA" id="ARBA00023186"/>
    </source>
</evidence>
<dbReference type="SUPFAM" id="SSF58014">
    <property type="entry name" value="Coiled-coil domain of nucleotide exchange factor GrpE"/>
    <property type="match status" value="1"/>
</dbReference>
<dbReference type="Pfam" id="PF01025">
    <property type="entry name" value="GrpE"/>
    <property type="match status" value="1"/>
</dbReference>
<dbReference type="HAMAP" id="MF_01151">
    <property type="entry name" value="GrpE"/>
    <property type="match status" value="1"/>
</dbReference>
<evidence type="ECO:0000313" key="9">
    <source>
        <dbReference type="Proteomes" id="UP001194469"/>
    </source>
</evidence>
<proteinExistence type="inferred from homology"/>
<evidence type="ECO:0000313" key="8">
    <source>
        <dbReference type="EMBL" id="MBG3876374.1"/>
    </source>
</evidence>
<feature type="compositionally biased region" description="Basic and acidic residues" evidence="7">
    <location>
        <begin position="18"/>
        <end position="28"/>
    </location>
</feature>
<keyword evidence="3 4" id="KW-0346">Stress response</keyword>
<keyword evidence="6" id="KW-0175">Coiled coil</keyword>
<evidence type="ECO:0000256" key="7">
    <source>
        <dbReference type="SAM" id="MobiDB-lite"/>
    </source>
</evidence>
<feature type="coiled-coil region" evidence="6">
    <location>
        <begin position="61"/>
        <end position="88"/>
    </location>
</feature>
<dbReference type="PANTHER" id="PTHR21237">
    <property type="entry name" value="GRPE PROTEIN"/>
    <property type="match status" value="1"/>
</dbReference>
<dbReference type="InterPro" id="IPR000740">
    <property type="entry name" value="GrpE"/>
</dbReference>
<comment type="subunit">
    <text evidence="3">Homodimer.</text>
</comment>
<feature type="region of interest" description="Disordered" evidence="7">
    <location>
        <begin position="1"/>
        <end position="34"/>
    </location>
</feature>
<comment type="subcellular location">
    <subcellularLocation>
        <location evidence="3">Cytoplasm</location>
    </subcellularLocation>
</comment>
<reference evidence="8 9" key="1">
    <citation type="submission" date="2019-08" db="EMBL/GenBank/DDBJ databases">
        <authorList>
            <person name="Luo N."/>
        </authorList>
    </citation>
    <scope>NUCLEOTIDE SEQUENCE [LARGE SCALE GENOMIC DNA]</scope>
    <source>
        <strain evidence="8 9">NCIMB 9442</strain>
    </source>
</reference>
<dbReference type="Gene3D" id="2.30.22.10">
    <property type="entry name" value="Head domain of nucleotide exchange factor GrpE"/>
    <property type="match status" value="1"/>
</dbReference>
<keyword evidence="3" id="KW-0963">Cytoplasm</keyword>
<comment type="similarity">
    <text evidence="1 3 5">Belongs to the GrpE family.</text>
</comment>
<evidence type="ECO:0000256" key="5">
    <source>
        <dbReference type="RuleBase" id="RU004478"/>
    </source>
</evidence>
<name>A0ABS0J1U3_9BACT</name>
<dbReference type="RefSeq" id="WP_196608534.1">
    <property type="nucleotide sequence ID" value="NZ_VRYY01000110.1"/>
</dbReference>
<keyword evidence="9" id="KW-1185">Reference proteome</keyword>
<comment type="caution">
    <text evidence="8">The sequence shown here is derived from an EMBL/GenBank/DDBJ whole genome shotgun (WGS) entry which is preliminary data.</text>
</comment>
<dbReference type="Gene3D" id="3.90.20.20">
    <property type="match status" value="1"/>
</dbReference>
<gene>
    <name evidence="3" type="primary">grpE</name>
    <name evidence="8" type="ORF">FVW20_04870</name>
</gene>
<organism evidence="8 9">
    <name type="scientific">Nitratidesulfovibrio oxamicus</name>
    <dbReference type="NCBI Taxonomy" id="32016"/>
    <lineage>
        <taxon>Bacteria</taxon>
        <taxon>Pseudomonadati</taxon>
        <taxon>Thermodesulfobacteriota</taxon>
        <taxon>Desulfovibrionia</taxon>
        <taxon>Desulfovibrionales</taxon>
        <taxon>Desulfovibrionaceae</taxon>
        <taxon>Nitratidesulfovibrio</taxon>
    </lineage>
</organism>